<dbReference type="Pfam" id="PF01012">
    <property type="entry name" value="ETF"/>
    <property type="match status" value="1"/>
</dbReference>
<evidence type="ECO:0000259" key="6">
    <source>
        <dbReference type="SMART" id="SM00893"/>
    </source>
</evidence>
<protein>
    <recommendedName>
        <fullName evidence="5">Electron transfer flavoprotein subunit beta</fullName>
        <shortName evidence="5">Beta-ETF</shortName>
    </recommendedName>
</protein>
<dbReference type="GO" id="GO:0009055">
    <property type="term" value="F:electron transfer activity"/>
    <property type="evidence" value="ECO:0007669"/>
    <property type="project" value="InterPro"/>
</dbReference>
<dbReference type="OrthoDB" id="276685at2759"/>
<dbReference type="SMART" id="SM00893">
    <property type="entry name" value="ETF"/>
    <property type="match status" value="1"/>
</dbReference>
<accession>A0A1V9YHT3</accession>
<dbReference type="PANTHER" id="PTHR21294">
    <property type="entry name" value="ELECTRON TRANSFER FLAVOPROTEIN BETA-SUBUNIT"/>
    <property type="match status" value="1"/>
</dbReference>
<dbReference type="PANTHER" id="PTHR21294:SF8">
    <property type="entry name" value="ELECTRON TRANSFER FLAVOPROTEIN SUBUNIT BETA"/>
    <property type="match status" value="1"/>
</dbReference>
<dbReference type="FunFam" id="3.40.50.620:FF:000011">
    <property type="entry name" value="Electron transfer flavoprotein subunit beta"/>
    <property type="match status" value="1"/>
</dbReference>
<dbReference type="CDD" id="cd01714">
    <property type="entry name" value="ETF_beta"/>
    <property type="match status" value="1"/>
</dbReference>
<evidence type="ECO:0000256" key="2">
    <source>
        <dbReference type="ARBA" id="ARBA00007557"/>
    </source>
</evidence>
<gene>
    <name evidence="7" type="ORF">ACHHYP_12004</name>
</gene>
<evidence type="ECO:0000256" key="4">
    <source>
        <dbReference type="ARBA" id="ARBA00022982"/>
    </source>
</evidence>
<comment type="subcellular location">
    <subcellularLocation>
        <location evidence="1 5">Mitochondrion matrix</location>
    </subcellularLocation>
</comment>
<comment type="subunit">
    <text evidence="5">Heterodimer of an alpha and a beta subunit.</text>
</comment>
<evidence type="ECO:0000313" key="7">
    <source>
        <dbReference type="EMBL" id="OQR85283.1"/>
    </source>
</evidence>
<evidence type="ECO:0000256" key="5">
    <source>
        <dbReference type="PIRNR" id="PIRNR000090"/>
    </source>
</evidence>
<dbReference type="SUPFAM" id="SSF52402">
    <property type="entry name" value="Adenine nucleotide alpha hydrolases-like"/>
    <property type="match status" value="1"/>
</dbReference>
<dbReference type="InterPro" id="IPR014730">
    <property type="entry name" value="ETF_a/b_N"/>
</dbReference>
<evidence type="ECO:0000256" key="3">
    <source>
        <dbReference type="ARBA" id="ARBA00022448"/>
    </source>
</evidence>
<keyword evidence="8" id="KW-1185">Reference proteome</keyword>
<sequence length="260" mass="27859">MASLLFGPPELVLVAVKRVVDYAVKVRVTPTGVDLANVKMSMNPFCEIAVEESIRLKEQKLATEVIAVSIGPKQAQETLRTALAMGCDRGIHIETDMRLDQELQPLAVAKLLAKVVEDEKPEVVVLGKQSIDSDACQTGGFLAGLLNYPQATFASKLTIADKKATVTRETDAGVETLECPLPVVLTADLRLNQPRYATLPNIMKAKKKPIATKAIADLGVDVAPRITTVSVANPATRKAGIIVPDVDALVDKLKNEASVI</sequence>
<evidence type="ECO:0000256" key="1">
    <source>
        <dbReference type="ARBA" id="ARBA00004305"/>
    </source>
</evidence>
<dbReference type="GO" id="GO:0005759">
    <property type="term" value="C:mitochondrial matrix"/>
    <property type="evidence" value="ECO:0007669"/>
    <property type="project" value="UniProtKB-SubCell"/>
</dbReference>
<dbReference type="InterPro" id="IPR014729">
    <property type="entry name" value="Rossmann-like_a/b/a_fold"/>
</dbReference>
<dbReference type="InterPro" id="IPR012255">
    <property type="entry name" value="ETF_b"/>
</dbReference>
<comment type="caution">
    <text evidence="7">The sequence shown here is derived from an EMBL/GenBank/DDBJ whole genome shotgun (WGS) entry which is preliminary data.</text>
</comment>
<reference evidence="7 8" key="1">
    <citation type="journal article" date="2014" name="Genome Biol. Evol.">
        <title>The secreted proteins of Achlya hypogyna and Thraustotheca clavata identify the ancestral oomycete secretome and reveal gene acquisitions by horizontal gene transfer.</title>
        <authorList>
            <person name="Misner I."/>
            <person name="Blouin N."/>
            <person name="Leonard G."/>
            <person name="Richards T.A."/>
            <person name="Lane C.E."/>
        </authorList>
    </citation>
    <scope>NUCLEOTIDE SEQUENCE [LARGE SCALE GENOMIC DNA]</scope>
    <source>
        <strain evidence="7 8">ATCC 48635</strain>
    </source>
</reference>
<dbReference type="EMBL" id="JNBR01001733">
    <property type="protein sequence ID" value="OQR85283.1"/>
    <property type="molecule type" value="Genomic_DNA"/>
</dbReference>
<dbReference type="STRING" id="1202772.A0A1V9YHT3"/>
<dbReference type="AlphaFoldDB" id="A0A1V9YHT3"/>
<evidence type="ECO:0000313" key="8">
    <source>
        <dbReference type="Proteomes" id="UP000243579"/>
    </source>
</evidence>
<dbReference type="InterPro" id="IPR033948">
    <property type="entry name" value="ETF_beta_N"/>
</dbReference>
<dbReference type="GO" id="GO:0046395">
    <property type="term" value="P:carboxylic acid catabolic process"/>
    <property type="evidence" value="ECO:0007669"/>
    <property type="project" value="UniProtKB-ARBA"/>
</dbReference>
<keyword evidence="3 5" id="KW-0813">Transport</keyword>
<comment type="function">
    <text evidence="5">The electron transfer flavoprotein serves as a specific electron acceptor for several dehydrogenases, including five acyl-CoA dehydrogenases, glutaryl-CoA and sarcosine dehydrogenase. It transfers the electrons to the main mitochondrial respiratory chain via ETF-ubiquinone oxidoreductase (ETF dehydrogenase).</text>
</comment>
<keyword evidence="5" id="KW-0496">Mitochondrion</keyword>
<comment type="similarity">
    <text evidence="2 5">Belongs to the ETF beta-subunit/FixA family.</text>
</comment>
<proteinExistence type="inferred from homology"/>
<dbReference type="PIRSF" id="PIRSF000090">
    <property type="entry name" value="Beta-ETF"/>
    <property type="match status" value="1"/>
</dbReference>
<feature type="domain" description="Electron transfer flavoprotein alpha/beta-subunit N-terminal" evidence="6">
    <location>
        <begin position="31"/>
        <end position="222"/>
    </location>
</feature>
<dbReference type="Proteomes" id="UP000243579">
    <property type="component" value="Unassembled WGS sequence"/>
</dbReference>
<keyword evidence="4 5" id="KW-0249">Electron transport</keyword>
<organism evidence="7 8">
    <name type="scientific">Achlya hypogyna</name>
    <name type="common">Oomycete</name>
    <name type="synonym">Protoachlya hypogyna</name>
    <dbReference type="NCBI Taxonomy" id="1202772"/>
    <lineage>
        <taxon>Eukaryota</taxon>
        <taxon>Sar</taxon>
        <taxon>Stramenopiles</taxon>
        <taxon>Oomycota</taxon>
        <taxon>Saprolegniomycetes</taxon>
        <taxon>Saprolegniales</taxon>
        <taxon>Achlyaceae</taxon>
        <taxon>Achlya</taxon>
    </lineage>
</organism>
<name>A0A1V9YHT3_ACHHY</name>
<dbReference type="Gene3D" id="3.40.50.620">
    <property type="entry name" value="HUPs"/>
    <property type="match status" value="1"/>
</dbReference>